<dbReference type="InterPro" id="IPR029063">
    <property type="entry name" value="SAM-dependent_MTases_sf"/>
</dbReference>
<accession>A0A8H4A3Y7</accession>
<organism evidence="5 6">
    <name type="scientific">Gigaspora margarita</name>
    <dbReference type="NCBI Taxonomy" id="4874"/>
    <lineage>
        <taxon>Eukaryota</taxon>
        <taxon>Fungi</taxon>
        <taxon>Fungi incertae sedis</taxon>
        <taxon>Mucoromycota</taxon>
        <taxon>Glomeromycotina</taxon>
        <taxon>Glomeromycetes</taxon>
        <taxon>Diversisporales</taxon>
        <taxon>Gigasporaceae</taxon>
        <taxon>Gigaspora</taxon>
    </lineage>
</organism>
<gene>
    <name evidence="5" type="ORF">F8M41_008173</name>
</gene>
<keyword evidence="3" id="KW-0949">S-adenosyl-L-methionine</keyword>
<evidence type="ECO:0000313" key="5">
    <source>
        <dbReference type="EMBL" id="KAF0411841.1"/>
    </source>
</evidence>
<protein>
    <submittedName>
        <fullName evidence="5">S-adenosyl-L-methionine-dependent methyltransferase</fullName>
    </submittedName>
</protein>
<comment type="caution">
    <text evidence="5">The sequence shown here is derived from an EMBL/GenBank/DDBJ whole genome shotgun (WGS) entry which is preliminary data.</text>
</comment>
<dbReference type="PANTHER" id="PTHR43591">
    <property type="entry name" value="METHYLTRANSFERASE"/>
    <property type="match status" value="1"/>
</dbReference>
<name>A0A8H4A3Y7_GIGMA</name>
<dbReference type="GO" id="GO:0032259">
    <property type="term" value="P:methylation"/>
    <property type="evidence" value="ECO:0007669"/>
    <property type="project" value="UniProtKB-KW"/>
</dbReference>
<dbReference type="OrthoDB" id="2013972at2759"/>
<dbReference type="SUPFAM" id="SSF53335">
    <property type="entry name" value="S-adenosyl-L-methionine-dependent methyltransferases"/>
    <property type="match status" value="1"/>
</dbReference>
<dbReference type="Gene3D" id="3.40.50.150">
    <property type="entry name" value="Vaccinia Virus protein VP39"/>
    <property type="match status" value="1"/>
</dbReference>
<dbReference type="InterPro" id="IPR025714">
    <property type="entry name" value="Methyltranfer_dom"/>
</dbReference>
<sequence>MGCFSSKSIKNMEYLDSQSTQAEFRYVDGRRFHNEEGVEYFLPNDEDEQDRLHQQHFLIRYIWQSNFSSPIQHLLTKPGTKILDIGCGAGSWSFDMASTYPSISVVGIDISPYQASQIKPENFTFIKANVQEGIPFEDDTFDFVFQRYLIGGHSKEKWPIVINEMVRVLKPGGYLELCEPSAMCDAGPVTQQLCDAELEIMERKGLDVDLIQNLEKYAQNHGHLKNIKKELRQCHHGVKSNNIELSKAAISNLIAVYNLFKPVLVKELKLSNAKFDELVKISEKELFEFDSYYFLIRVYASKAVDNNIEIKICNSI</sequence>
<dbReference type="Proteomes" id="UP000439903">
    <property type="component" value="Unassembled WGS sequence"/>
</dbReference>
<dbReference type="CDD" id="cd02440">
    <property type="entry name" value="AdoMet_MTases"/>
    <property type="match status" value="1"/>
</dbReference>
<dbReference type="EMBL" id="WTPW01001848">
    <property type="protein sequence ID" value="KAF0411841.1"/>
    <property type="molecule type" value="Genomic_DNA"/>
</dbReference>
<keyword evidence="1 5" id="KW-0489">Methyltransferase</keyword>
<evidence type="ECO:0000256" key="2">
    <source>
        <dbReference type="ARBA" id="ARBA00022679"/>
    </source>
</evidence>
<keyword evidence="2 5" id="KW-0808">Transferase</keyword>
<dbReference type="PANTHER" id="PTHR43591:SF24">
    <property type="entry name" value="2-METHOXY-6-POLYPRENYL-1,4-BENZOQUINOL METHYLASE, MITOCHONDRIAL"/>
    <property type="match status" value="1"/>
</dbReference>
<dbReference type="Pfam" id="PF13847">
    <property type="entry name" value="Methyltransf_31"/>
    <property type="match status" value="1"/>
</dbReference>
<dbReference type="PROSITE" id="PS01184">
    <property type="entry name" value="UBIE_2"/>
    <property type="match status" value="1"/>
</dbReference>
<dbReference type="AlphaFoldDB" id="A0A8H4A3Y7"/>
<dbReference type="GO" id="GO:0008168">
    <property type="term" value="F:methyltransferase activity"/>
    <property type="evidence" value="ECO:0007669"/>
    <property type="project" value="UniProtKB-KW"/>
</dbReference>
<evidence type="ECO:0000259" key="4">
    <source>
        <dbReference type="Pfam" id="PF13847"/>
    </source>
</evidence>
<reference evidence="5 6" key="1">
    <citation type="journal article" date="2019" name="Environ. Microbiol.">
        <title>At the nexus of three kingdoms: the genome of the mycorrhizal fungus Gigaspora margarita provides insights into plant, endobacterial and fungal interactions.</title>
        <authorList>
            <person name="Venice F."/>
            <person name="Ghignone S."/>
            <person name="Salvioli di Fossalunga A."/>
            <person name="Amselem J."/>
            <person name="Novero M."/>
            <person name="Xianan X."/>
            <person name="Sedzielewska Toro K."/>
            <person name="Morin E."/>
            <person name="Lipzen A."/>
            <person name="Grigoriev I.V."/>
            <person name="Henrissat B."/>
            <person name="Martin F.M."/>
            <person name="Bonfante P."/>
        </authorList>
    </citation>
    <scope>NUCLEOTIDE SEQUENCE [LARGE SCALE GENOMIC DNA]</scope>
    <source>
        <strain evidence="5 6">BEG34</strain>
    </source>
</reference>
<keyword evidence="6" id="KW-1185">Reference proteome</keyword>
<proteinExistence type="predicted"/>
<dbReference type="InterPro" id="IPR023576">
    <property type="entry name" value="UbiE/COQ5_MeTrFase_CS"/>
</dbReference>
<evidence type="ECO:0000313" key="6">
    <source>
        <dbReference type="Proteomes" id="UP000439903"/>
    </source>
</evidence>
<evidence type="ECO:0000256" key="3">
    <source>
        <dbReference type="ARBA" id="ARBA00022691"/>
    </source>
</evidence>
<feature type="domain" description="Methyltransferase" evidence="4">
    <location>
        <begin position="77"/>
        <end position="198"/>
    </location>
</feature>
<evidence type="ECO:0000256" key="1">
    <source>
        <dbReference type="ARBA" id="ARBA00022603"/>
    </source>
</evidence>